<protein>
    <submittedName>
        <fullName evidence="1">Uncharacterized protein</fullName>
    </submittedName>
</protein>
<reference evidence="1 2" key="1">
    <citation type="submission" date="2018-03" db="EMBL/GenBank/DDBJ databases">
        <title>Genomic Encyclopedia of Archaeal and Bacterial Type Strains, Phase II (KMG-II): from individual species to whole genera.</title>
        <authorList>
            <person name="Goeker M."/>
        </authorList>
    </citation>
    <scope>NUCLEOTIDE SEQUENCE [LARGE SCALE GENOMIC DNA]</scope>
    <source>
        <strain evidence="1 2">DSM 28354</strain>
    </source>
</reference>
<dbReference type="RefSeq" id="WP_106140370.1">
    <property type="nucleotide sequence ID" value="NZ_PVTE01000030.1"/>
</dbReference>
<evidence type="ECO:0000313" key="2">
    <source>
        <dbReference type="Proteomes" id="UP000238375"/>
    </source>
</evidence>
<dbReference type="AlphaFoldDB" id="A0A2T0S408"/>
<name>A0A2T0S408_9BACT</name>
<organism evidence="1 2">
    <name type="scientific">Spirosoma oryzae</name>
    <dbReference type="NCBI Taxonomy" id="1469603"/>
    <lineage>
        <taxon>Bacteria</taxon>
        <taxon>Pseudomonadati</taxon>
        <taxon>Bacteroidota</taxon>
        <taxon>Cytophagia</taxon>
        <taxon>Cytophagales</taxon>
        <taxon>Cytophagaceae</taxon>
        <taxon>Spirosoma</taxon>
    </lineage>
</organism>
<evidence type="ECO:0000313" key="1">
    <source>
        <dbReference type="EMBL" id="PRY28181.1"/>
    </source>
</evidence>
<comment type="caution">
    <text evidence="1">The sequence shown here is derived from an EMBL/GenBank/DDBJ whole genome shotgun (WGS) entry which is preliminary data.</text>
</comment>
<gene>
    <name evidence="1" type="ORF">CLV58_13038</name>
</gene>
<dbReference type="EMBL" id="PVTE01000030">
    <property type="protein sequence ID" value="PRY28181.1"/>
    <property type="molecule type" value="Genomic_DNA"/>
</dbReference>
<dbReference type="OrthoDB" id="940593at2"/>
<dbReference type="Proteomes" id="UP000238375">
    <property type="component" value="Unassembled WGS sequence"/>
</dbReference>
<proteinExistence type="predicted"/>
<sequence length="219" mass="25368">MKLVNGYQSLIWEVPLTSQLGYAYVQTINPNELGHVSPSFLVKILDYRSDLPIKKFDPAFFGQLDLLTSHLLAMGTPPQRTGDIRWKPLGYLPLTAFDYVLPESKGYIHESDEPFSYEVVSQDATWRVFWGGALSDYYPAYATYEQVKHLGWLTHFNIAFLHHRITMEWMRKLGLAYQEYQTNQWDAEFLMTQKYQIKTTVLFSAVPPAIRGKAIETFL</sequence>
<accession>A0A2T0S408</accession>
<keyword evidence="2" id="KW-1185">Reference proteome</keyword>